<dbReference type="GO" id="GO:0003723">
    <property type="term" value="F:RNA binding"/>
    <property type="evidence" value="ECO:0007669"/>
    <property type="project" value="UniProtKB-UniRule"/>
</dbReference>
<dbReference type="GO" id="GO:0016282">
    <property type="term" value="C:eukaryotic 43S preinitiation complex"/>
    <property type="evidence" value="ECO:0007669"/>
    <property type="project" value="UniProtKB-UniRule"/>
</dbReference>
<dbReference type="InterPro" id="IPR000504">
    <property type="entry name" value="RRM_dom"/>
</dbReference>
<dbReference type="STRING" id="698492.A0A0E9N9N3"/>
<dbReference type="InterPro" id="IPR051159">
    <property type="entry name" value="Hexapeptide_acetyltransf"/>
</dbReference>
<proteinExistence type="inferred from homology"/>
<comment type="similarity">
    <text evidence="1">Belongs to the transferase hexapeptide repeat family.</text>
</comment>
<keyword evidence="5 7" id="KW-0648">Protein biosynthesis</keyword>
<keyword evidence="6" id="KW-0012">Acyltransferase</keyword>
<dbReference type="GO" id="GO:0005852">
    <property type="term" value="C:eukaryotic translation initiation factor 3 complex"/>
    <property type="evidence" value="ECO:0007669"/>
    <property type="project" value="UniProtKB-UniRule"/>
</dbReference>
<evidence type="ECO:0000256" key="5">
    <source>
        <dbReference type="ARBA" id="ARBA00022917"/>
    </source>
</evidence>
<comment type="subunit">
    <text evidence="7">Component of the eukaryotic translation initiation factor 3 (eIF-3) complex.</text>
</comment>
<dbReference type="Gene3D" id="2.160.10.10">
    <property type="entry name" value="Hexapeptide repeat proteins"/>
    <property type="match status" value="1"/>
</dbReference>
<dbReference type="InterPro" id="IPR001451">
    <property type="entry name" value="Hexapep"/>
</dbReference>
<dbReference type="InterPro" id="IPR035979">
    <property type="entry name" value="RBD_domain_sf"/>
</dbReference>
<dbReference type="PANTHER" id="PTHR23416">
    <property type="entry name" value="SIALIC ACID SYNTHASE-RELATED"/>
    <property type="match status" value="1"/>
</dbReference>
<reference evidence="11 12" key="3">
    <citation type="journal article" date="2015" name="Genome Announc.">
        <title>Draft Genome Sequence of the Archiascomycetous Yeast Saitoella complicata.</title>
        <authorList>
            <person name="Yamauchi K."/>
            <person name="Kondo S."/>
            <person name="Hamamoto M."/>
            <person name="Takahashi Y."/>
            <person name="Ogura Y."/>
            <person name="Hayashi T."/>
            <person name="Nishida H."/>
        </authorList>
    </citation>
    <scope>NUCLEOTIDE SEQUENCE [LARGE SCALE GENOMIC DNA]</scope>
    <source>
        <strain evidence="11 12">NRRL Y-17804</strain>
    </source>
</reference>
<dbReference type="Pfam" id="PF12353">
    <property type="entry name" value="eIF3g"/>
    <property type="match status" value="1"/>
</dbReference>
<dbReference type="GO" id="GO:0033290">
    <property type="term" value="C:eukaryotic 48S preinitiation complex"/>
    <property type="evidence" value="ECO:0007669"/>
    <property type="project" value="UniProtKB-UniRule"/>
</dbReference>
<evidence type="ECO:0000256" key="7">
    <source>
        <dbReference type="HAMAP-Rule" id="MF_03006"/>
    </source>
</evidence>
<evidence type="ECO:0000259" key="10">
    <source>
        <dbReference type="PROSITE" id="PS50102"/>
    </source>
</evidence>
<dbReference type="GO" id="GO:0008374">
    <property type="term" value="F:O-acyltransferase activity"/>
    <property type="evidence" value="ECO:0007669"/>
    <property type="project" value="TreeGrafter"/>
</dbReference>
<sequence length="571" mass="63136">MHHAPGDSATEVVVDIKLLDFAFLKHLLNRKRTMTQNKHEGAVAAVNDPAFQPRSEFLDAIDCEDYRLMIAGEDYNAMVPELLEGRLRMKRLCRKYNDTLGDPEDLGLEKLAEKRREMLSQMLGKCDLTQVDLEPPVMFDYGGNIFLGDGVYMNYNTTILDCAPVYIGDRTMFGPNVSIYTAGHPIEAGPRLAGTEWAKPIRIGKECWIGGNAVITPGVTVGDRVVVAAGAVVTKDVPNDCVVGGVPAKVIKKIDQTEGRRQLEERDQRTLNYLHPPFRSIITMAAAAPPKSNWADDVEDDNALPAPEITISEDGKTKTIVEYKINEAGKKVKITRRIKTTLVKEHVNAAVADRKSWTKFGAEKGKKAGPDHSTTTVGENIYLKLSVGSKVKQVLEDDEKDSEQQLKEQLKDKTVACRICKGNHFTARCPYKDTLGSLDEAGPSGAGTPGEPEQPAANARGTYVPVHLRAGARTTGETMRGPGRGDQDELATLRITSLSEEATEDDLREIFKRFNGISRVFVARDRETGQGKGFAFVSFYERDEAQRAMEKINGMPYDHQILKVEFAQPKK</sequence>
<evidence type="ECO:0000256" key="3">
    <source>
        <dbReference type="ARBA" id="ARBA00022540"/>
    </source>
</evidence>
<dbReference type="InterPro" id="IPR018357">
    <property type="entry name" value="Hexapep_transf_CS"/>
</dbReference>
<dbReference type="CDD" id="cd12933">
    <property type="entry name" value="eIF3G"/>
    <property type="match status" value="1"/>
</dbReference>
<feature type="domain" description="RRM" evidence="10">
    <location>
        <begin position="491"/>
        <end position="569"/>
    </location>
</feature>
<dbReference type="GO" id="GO:0003743">
    <property type="term" value="F:translation initiation factor activity"/>
    <property type="evidence" value="ECO:0007669"/>
    <property type="project" value="UniProtKB-UniRule"/>
</dbReference>
<evidence type="ECO:0000313" key="12">
    <source>
        <dbReference type="Proteomes" id="UP000033140"/>
    </source>
</evidence>
<dbReference type="PANTHER" id="PTHR23416:SF23">
    <property type="entry name" value="ACETYLTRANSFERASE C18B11.09C-RELATED"/>
    <property type="match status" value="1"/>
</dbReference>
<dbReference type="GO" id="GO:0001732">
    <property type="term" value="P:formation of cytoplasmic translation initiation complex"/>
    <property type="evidence" value="ECO:0007669"/>
    <property type="project" value="UniProtKB-UniRule"/>
</dbReference>
<dbReference type="HAMAP" id="MF_03006">
    <property type="entry name" value="eIF3g"/>
    <property type="match status" value="1"/>
</dbReference>
<dbReference type="FunFam" id="2.160.10.10:FF:000025">
    <property type="entry name" value="Hexapeptide-repeat containing-acetyltransferase"/>
    <property type="match status" value="1"/>
</dbReference>
<evidence type="ECO:0000256" key="6">
    <source>
        <dbReference type="ARBA" id="ARBA00023315"/>
    </source>
</evidence>
<evidence type="ECO:0000256" key="2">
    <source>
        <dbReference type="ARBA" id="ARBA00022490"/>
    </source>
</evidence>
<gene>
    <name evidence="7" type="primary">TIF35</name>
    <name evidence="11" type="ORF">G7K_0733-t1</name>
</gene>
<dbReference type="Pfam" id="PF14602">
    <property type="entry name" value="Hexapep_2"/>
    <property type="match status" value="1"/>
</dbReference>
<comment type="similarity">
    <text evidence="7">Belongs to the eIF-3 subunit G family.</text>
</comment>
<dbReference type="Proteomes" id="UP000033140">
    <property type="component" value="Unassembled WGS sequence"/>
</dbReference>
<dbReference type="InterPro" id="IPR034240">
    <property type="entry name" value="eIF3G_RRM"/>
</dbReference>
<dbReference type="InterPro" id="IPR011004">
    <property type="entry name" value="Trimer_LpxA-like_sf"/>
</dbReference>
<dbReference type="PROSITE" id="PS00101">
    <property type="entry name" value="HEXAPEP_TRANSFERASES"/>
    <property type="match status" value="1"/>
</dbReference>
<protein>
    <recommendedName>
        <fullName evidence="7">Eukaryotic translation initiation factor 3 subunit G</fullName>
        <shortName evidence="7">eIF3g</shortName>
    </recommendedName>
    <alternativeName>
        <fullName evidence="7">Eukaryotic translation initiation factor 3 RNA-binding subunit</fullName>
        <shortName evidence="7">eIF-3 RNA-binding subunit</shortName>
    </alternativeName>
    <alternativeName>
        <fullName evidence="7">Translation initiation factor eIF3 p33 subunit homolog</fullName>
        <shortName evidence="7">eIF3 p33 homolog</shortName>
    </alternativeName>
</protein>
<reference evidence="11 12" key="2">
    <citation type="journal article" date="2014" name="J. Gen. Appl. Microbiol.">
        <title>The early diverging ascomycetous budding yeast Saitoella complicata has three histone deacetylases belonging to the Clr6, Hos2, and Rpd3 lineages.</title>
        <authorList>
            <person name="Nishida H."/>
            <person name="Matsumoto T."/>
            <person name="Kondo S."/>
            <person name="Hamamoto M."/>
            <person name="Yoshikawa H."/>
        </authorList>
    </citation>
    <scope>NUCLEOTIDE SEQUENCE [LARGE SCALE GENOMIC DNA]</scope>
    <source>
        <strain evidence="11 12">NRRL Y-17804</strain>
    </source>
</reference>
<dbReference type="Pfam" id="PF12464">
    <property type="entry name" value="Mac"/>
    <property type="match status" value="1"/>
</dbReference>
<keyword evidence="2 7" id="KW-0963">Cytoplasm</keyword>
<dbReference type="InterPro" id="IPR024688">
    <property type="entry name" value="Mac_dom"/>
</dbReference>
<keyword evidence="4" id="KW-0808">Transferase</keyword>
<evidence type="ECO:0000256" key="9">
    <source>
        <dbReference type="SAM" id="MobiDB-lite"/>
    </source>
</evidence>
<organism evidence="11 12">
    <name type="scientific">Saitoella complicata (strain BCRC 22490 / CBS 7301 / JCM 7358 / NBRC 10748 / NRRL Y-17804)</name>
    <dbReference type="NCBI Taxonomy" id="698492"/>
    <lineage>
        <taxon>Eukaryota</taxon>
        <taxon>Fungi</taxon>
        <taxon>Dikarya</taxon>
        <taxon>Ascomycota</taxon>
        <taxon>Taphrinomycotina</taxon>
        <taxon>Taphrinomycotina incertae sedis</taxon>
        <taxon>Saitoella</taxon>
    </lineage>
</organism>
<name>A0A0E9N9N3_SAICN</name>
<comment type="caution">
    <text evidence="11">The sequence shown here is derived from an EMBL/GenBank/DDBJ whole genome shotgun (WGS) entry which is preliminary data.</text>
</comment>
<keyword evidence="12" id="KW-1185">Reference proteome</keyword>
<evidence type="ECO:0000256" key="8">
    <source>
        <dbReference type="PROSITE-ProRule" id="PRU00176"/>
    </source>
</evidence>
<dbReference type="GO" id="GO:0016407">
    <property type="term" value="F:acetyltransferase activity"/>
    <property type="evidence" value="ECO:0007669"/>
    <property type="project" value="InterPro"/>
</dbReference>
<dbReference type="SUPFAM" id="SSF54928">
    <property type="entry name" value="RNA-binding domain, RBD"/>
    <property type="match status" value="1"/>
</dbReference>
<feature type="region of interest" description="Disordered" evidence="9">
    <location>
        <begin position="440"/>
        <end position="460"/>
    </location>
</feature>
<keyword evidence="3 7" id="KW-0396">Initiation factor</keyword>
<dbReference type="PROSITE" id="PS50102">
    <property type="entry name" value="RRM"/>
    <property type="match status" value="1"/>
</dbReference>
<dbReference type="InterPro" id="IPR024675">
    <property type="entry name" value="eIF3g_N"/>
</dbReference>
<keyword evidence="8" id="KW-0694">RNA-binding</keyword>
<evidence type="ECO:0000256" key="1">
    <source>
        <dbReference type="ARBA" id="ARBA00007274"/>
    </source>
</evidence>
<dbReference type="CDD" id="cd03357">
    <property type="entry name" value="LbH_MAT_GAT"/>
    <property type="match status" value="1"/>
</dbReference>
<dbReference type="InterPro" id="IPR017334">
    <property type="entry name" value="eIF3_g"/>
</dbReference>
<dbReference type="Pfam" id="PF00076">
    <property type="entry name" value="RRM_1"/>
    <property type="match status" value="1"/>
</dbReference>
<evidence type="ECO:0000256" key="4">
    <source>
        <dbReference type="ARBA" id="ARBA00022679"/>
    </source>
</evidence>
<dbReference type="EMBL" id="BACD03000004">
    <property type="protein sequence ID" value="GAO46503.1"/>
    <property type="molecule type" value="Genomic_DNA"/>
</dbReference>
<accession>A0A0E9N9N3</accession>
<comment type="subcellular location">
    <subcellularLocation>
        <location evidence="7">Cytoplasm</location>
    </subcellularLocation>
</comment>
<dbReference type="SMART" id="SM01266">
    <property type="entry name" value="Mac"/>
    <property type="match status" value="1"/>
</dbReference>
<dbReference type="CDD" id="cd12408">
    <property type="entry name" value="RRM_eIF3G_like"/>
    <property type="match status" value="1"/>
</dbReference>
<dbReference type="AlphaFoldDB" id="A0A0E9N9N3"/>
<dbReference type="Gene3D" id="3.30.70.330">
    <property type="match status" value="1"/>
</dbReference>
<reference evidence="11 12" key="1">
    <citation type="journal article" date="2011" name="J. Gen. Appl. Microbiol.">
        <title>Draft genome sequencing of the enigmatic yeast Saitoella complicata.</title>
        <authorList>
            <person name="Nishida H."/>
            <person name="Hamamoto M."/>
            <person name="Sugiyama J."/>
        </authorList>
    </citation>
    <scope>NUCLEOTIDE SEQUENCE [LARGE SCALE GENOMIC DNA]</scope>
    <source>
        <strain evidence="11 12">NRRL Y-17804</strain>
    </source>
</reference>
<comment type="function">
    <text evidence="7">RNA-binding component of the eukaryotic translation initiation factor 3 (eIF-3) complex, which is involved in protein synthesis of a specialized repertoire of mRNAs and, together with other initiation factors, stimulates binding of mRNA and methionyl-tRNAi to the 40S ribosome. The eIF-3 complex specifically targets and initiates translation of a subset of mRNAs involved in cell proliferation. This subunit can bind 18S rRNA.</text>
</comment>
<evidence type="ECO:0000313" key="11">
    <source>
        <dbReference type="EMBL" id="GAO46503.1"/>
    </source>
</evidence>
<dbReference type="SUPFAM" id="SSF51161">
    <property type="entry name" value="Trimeric LpxA-like enzymes"/>
    <property type="match status" value="1"/>
</dbReference>
<dbReference type="InterPro" id="IPR012677">
    <property type="entry name" value="Nucleotide-bd_a/b_plait_sf"/>
</dbReference>
<dbReference type="SMART" id="SM00360">
    <property type="entry name" value="RRM"/>
    <property type="match status" value="1"/>
</dbReference>